<accession>A0A0K2YCE4</accession>
<name>A0A0K2YCE4_HELHE</name>
<evidence type="ECO:0000313" key="2">
    <source>
        <dbReference type="Proteomes" id="UP000046090"/>
    </source>
</evidence>
<evidence type="ECO:0000313" key="1">
    <source>
        <dbReference type="EMBL" id="CRI34645.1"/>
    </source>
</evidence>
<sequence>MVCITATMLTKCLWELEADQPIIRKIHPHNPAHSLVLAARKL</sequence>
<proteinExistence type="predicted"/>
<dbReference type="STRING" id="1216962.BN341_10070"/>
<dbReference type="Proteomes" id="UP000046090">
    <property type="component" value="Unassembled WGS sequence"/>
</dbReference>
<organism evidence="1 2">
    <name type="scientific">Helicobacter heilmannii</name>
    <dbReference type="NCBI Taxonomy" id="35817"/>
    <lineage>
        <taxon>Bacteria</taxon>
        <taxon>Pseudomonadati</taxon>
        <taxon>Campylobacterota</taxon>
        <taxon>Epsilonproteobacteria</taxon>
        <taxon>Campylobacterales</taxon>
        <taxon>Helicobacteraceae</taxon>
        <taxon>Helicobacter</taxon>
    </lineage>
</organism>
<dbReference type="AlphaFoldDB" id="A0A0K2YCE4"/>
<dbReference type="EMBL" id="CDMK01000002">
    <property type="protein sequence ID" value="CRI34645.1"/>
    <property type="molecule type" value="Genomic_DNA"/>
</dbReference>
<protein>
    <submittedName>
        <fullName evidence="1">Uncharacterized protein</fullName>
    </submittedName>
</protein>
<reference evidence="2" key="1">
    <citation type="submission" date="2014-12" db="EMBL/GenBank/DDBJ databases">
        <authorList>
            <person name="Smet A."/>
        </authorList>
    </citation>
    <scope>NUCLEOTIDE SEQUENCE [LARGE SCALE GENOMIC DNA]</scope>
</reference>
<keyword evidence="2" id="KW-1185">Reference proteome</keyword>
<gene>
    <name evidence="1" type="ORF">HHE01_04460</name>
</gene>